<name>A0A0J9E6U7_9RHOB</name>
<sequence length="203" mass="23409">MFLAPEEFRQIFTLRDESKKISPDVLDAFNKLQEASKKNSDRLSMLAGKYYCYRPAVKEARKYSRAVVSIYQKDGLTHFDRVEYLCDVDEKFKTYYSCKFNGLMFLTADRIFTYEMRSNDSLNVTTSLSIFYLSTLGKRLRLYGGYLGVGNKHEQSINRSKIVLERIGEGSILKSDLAKCGYIRETEQVAYGDPVDHLFESVA</sequence>
<accession>A0A0J9E6U7</accession>
<dbReference type="EMBL" id="LFTY01000002">
    <property type="protein sequence ID" value="KMW58495.1"/>
    <property type="molecule type" value="Genomic_DNA"/>
</dbReference>
<proteinExistence type="predicted"/>
<reference evidence="1 2" key="1">
    <citation type="submission" date="2015-06" db="EMBL/GenBank/DDBJ databases">
        <title>Draft genome sequence of an Alphaproteobacteria species associated to the Mediterranean sponge Oscarella lobularis.</title>
        <authorList>
            <person name="Jourda C."/>
            <person name="Santini S."/>
            <person name="Claverie J.-M."/>
        </authorList>
    </citation>
    <scope>NUCLEOTIDE SEQUENCE [LARGE SCALE GENOMIC DNA]</scope>
    <source>
        <strain evidence="1">IGS</strain>
    </source>
</reference>
<organism evidence="1 2">
    <name type="scientific">Candidatus Rhodobacter oscarellae</name>
    <dbReference type="NCBI Taxonomy" id="1675527"/>
    <lineage>
        <taxon>Bacteria</taxon>
        <taxon>Pseudomonadati</taxon>
        <taxon>Pseudomonadota</taxon>
        <taxon>Alphaproteobacteria</taxon>
        <taxon>Rhodobacterales</taxon>
        <taxon>Rhodobacter group</taxon>
        <taxon>Rhodobacter</taxon>
    </lineage>
</organism>
<protein>
    <submittedName>
        <fullName evidence="1">Uncharacterized protein</fullName>
    </submittedName>
</protein>
<gene>
    <name evidence="1" type="ORF">AIOL_003470</name>
</gene>
<dbReference type="Proteomes" id="UP000037178">
    <property type="component" value="Unassembled WGS sequence"/>
</dbReference>
<comment type="caution">
    <text evidence="1">The sequence shown here is derived from an EMBL/GenBank/DDBJ whole genome shotgun (WGS) entry which is preliminary data.</text>
</comment>
<dbReference type="AlphaFoldDB" id="A0A0J9E6U7"/>
<evidence type="ECO:0000313" key="1">
    <source>
        <dbReference type="EMBL" id="KMW58495.1"/>
    </source>
</evidence>
<evidence type="ECO:0000313" key="2">
    <source>
        <dbReference type="Proteomes" id="UP000037178"/>
    </source>
</evidence>
<keyword evidence="2" id="KW-1185">Reference proteome</keyword>
<dbReference type="PATRIC" id="fig|1675527.3.peg.3630"/>